<proteinExistence type="predicted"/>
<evidence type="ECO:0000313" key="2">
    <source>
        <dbReference type="Proteomes" id="UP000689195"/>
    </source>
</evidence>
<gene>
    <name evidence="1" type="ORF">PPENT_87.1.T2480001</name>
</gene>
<accession>A0A8S1YKC2</accession>
<dbReference type="EMBL" id="CAJJDO010000248">
    <property type="protein sequence ID" value="CAD8214765.1"/>
    <property type="molecule type" value="Genomic_DNA"/>
</dbReference>
<dbReference type="AlphaFoldDB" id="A0A8S1YKC2"/>
<comment type="caution">
    <text evidence="1">The sequence shown here is derived from an EMBL/GenBank/DDBJ whole genome shotgun (WGS) entry which is preliminary data.</text>
</comment>
<name>A0A8S1YKC2_9CILI</name>
<reference evidence="1" key="1">
    <citation type="submission" date="2021-01" db="EMBL/GenBank/DDBJ databases">
        <authorList>
            <consortium name="Genoscope - CEA"/>
            <person name="William W."/>
        </authorList>
    </citation>
    <scope>NUCLEOTIDE SEQUENCE</scope>
</reference>
<keyword evidence="2" id="KW-1185">Reference proteome</keyword>
<organism evidence="1 2">
    <name type="scientific">Paramecium pentaurelia</name>
    <dbReference type="NCBI Taxonomy" id="43138"/>
    <lineage>
        <taxon>Eukaryota</taxon>
        <taxon>Sar</taxon>
        <taxon>Alveolata</taxon>
        <taxon>Ciliophora</taxon>
        <taxon>Intramacronucleata</taxon>
        <taxon>Oligohymenophorea</taxon>
        <taxon>Peniculida</taxon>
        <taxon>Parameciidae</taxon>
        <taxon>Paramecium</taxon>
    </lineage>
</organism>
<sequence>MERIDLELIEKEFGEFYMEDTDSLSLPQRIMKIIKGVSIDTITINNLNQNQLNIEREKKINLQENCEVVEELKQLISQIQMVVKILRVSFNLDLEIFQMPIFKRVKELKQKFDKFNTKYDDKNKDEKKIVEDENYVQNKIRTNLSIIISILKILLKRTSQVKQKLNKLLQNVTNFTLQECYDEMYTSFSSWFQKHLNKIKESLFTTANIQQFEKESSQEYFLRIQNNILSCVNQSDNNNSQSTNIVDFLYKLMAETKEKLKISKCEFQEIQFNQDYLVQLTEQIYLQEKVEENEVKAMDQFSVDYQKNDEWKFKQDFVEQLHRNNYSILLKNSHLIMDLRKRLKSQKFIKNQHVISLQMQILQKDWQTQQDRIAGEMQKMLSRIDFCKNKLPRRQILTKESYN</sequence>
<protein>
    <submittedName>
        <fullName evidence="1">Uncharacterized protein</fullName>
    </submittedName>
</protein>
<evidence type="ECO:0000313" key="1">
    <source>
        <dbReference type="EMBL" id="CAD8214765.1"/>
    </source>
</evidence>
<dbReference type="Proteomes" id="UP000689195">
    <property type="component" value="Unassembled WGS sequence"/>
</dbReference>